<protein>
    <submittedName>
        <fullName evidence="1">Uncharacterized protein</fullName>
    </submittedName>
</protein>
<comment type="caution">
    <text evidence="1">The sequence shown here is derived from an EMBL/GenBank/DDBJ whole genome shotgun (WGS) entry which is preliminary data.</text>
</comment>
<gene>
    <name evidence="1" type="ORF">COU07_02850</name>
</gene>
<evidence type="ECO:0000313" key="2">
    <source>
        <dbReference type="Proteomes" id="UP000231157"/>
    </source>
</evidence>
<name>A0A2H0URV7_9BACT</name>
<reference evidence="2" key="1">
    <citation type="submission" date="2017-09" db="EMBL/GenBank/DDBJ databases">
        <title>Depth-based differentiation of microbial function through sediment-hosted aquifers and enrichment of novel symbionts in the deep terrestrial subsurface.</title>
        <authorList>
            <person name="Probst A.J."/>
            <person name="Ladd B."/>
            <person name="Jarett J.K."/>
            <person name="Geller-Mcgrath D.E."/>
            <person name="Sieber C.M.K."/>
            <person name="Emerson J.B."/>
            <person name="Anantharaman K."/>
            <person name="Thomas B.C."/>
            <person name="Malmstrom R."/>
            <person name="Stieglmeier M."/>
            <person name="Klingl A."/>
            <person name="Woyke T."/>
            <person name="Ryan C.M."/>
            <person name="Banfield J.F."/>
        </authorList>
    </citation>
    <scope>NUCLEOTIDE SEQUENCE [LARGE SCALE GENOMIC DNA]</scope>
</reference>
<evidence type="ECO:0000313" key="1">
    <source>
        <dbReference type="EMBL" id="PIR89144.1"/>
    </source>
</evidence>
<dbReference type="Proteomes" id="UP000231157">
    <property type="component" value="Unassembled WGS sequence"/>
</dbReference>
<dbReference type="EMBL" id="PFAZ01000007">
    <property type="protein sequence ID" value="PIR89144.1"/>
    <property type="molecule type" value="Genomic_DNA"/>
</dbReference>
<accession>A0A2H0URV7</accession>
<proteinExistence type="predicted"/>
<dbReference type="AlphaFoldDB" id="A0A2H0URV7"/>
<organism evidence="1 2">
    <name type="scientific">Candidatus Harrisonbacteria bacterium CG10_big_fil_rev_8_21_14_0_10_40_38</name>
    <dbReference type="NCBI Taxonomy" id="1974583"/>
    <lineage>
        <taxon>Bacteria</taxon>
        <taxon>Candidatus Harrisoniibacteriota</taxon>
    </lineage>
</organism>
<sequence>MKSKSFLILIIVIAVILGAWILLSSPADNNDTQPDSTQEDEIMNELDSVDLGADLDIEFQAIDEDLNAL</sequence>